<feature type="region of interest" description="Disordered" evidence="2">
    <location>
        <begin position="146"/>
        <end position="170"/>
    </location>
</feature>
<feature type="compositionally biased region" description="Basic and acidic residues" evidence="2">
    <location>
        <begin position="9"/>
        <end position="22"/>
    </location>
</feature>
<dbReference type="SUPFAM" id="SSF57850">
    <property type="entry name" value="RING/U-box"/>
    <property type="match status" value="1"/>
</dbReference>
<feature type="region of interest" description="Disordered" evidence="2">
    <location>
        <begin position="197"/>
        <end position="228"/>
    </location>
</feature>
<reference evidence="3" key="1">
    <citation type="submission" date="2021-10" db="EMBL/GenBank/DDBJ databases">
        <title>De novo Genome Assembly of Clathrus columnatus (Basidiomycota, Fungi) Using Illumina and Nanopore Sequence Data.</title>
        <authorList>
            <person name="Ogiso-Tanaka E."/>
            <person name="Itagaki H."/>
            <person name="Hosoya T."/>
            <person name="Hosaka K."/>
        </authorList>
    </citation>
    <scope>NUCLEOTIDE SEQUENCE</scope>
    <source>
        <strain evidence="3">MO-923</strain>
    </source>
</reference>
<name>A0AAV5A806_9AGAM</name>
<feature type="compositionally biased region" description="Polar residues" evidence="2">
    <location>
        <begin position="158"/>
        <end position="169"/>
    </location>
</feature>
<dbReference type="CDD" id="cd16653">
    <property type="entry name" value="RING-like_Rtf2"/>
    <property type="match status" value="1"/>
</dbReference>
<dbReference type="Pfam" id="PF04641">
    <property type="entry name" value="Rtf2"/>
    <property type="match status" value="1"/>
</dbReference>
<feature type="region of interest" description="Disordered" evidence="2">
    <location>
        <begin position="1"/>
        <end position="22"/>
    </location>
</feature>
<evidence type="ECO:0000313" key="3">
    <source>
        <dbReference type="EMBL" id="GJJ08035.1"/>
    </source>
</evidence>
<dbReference type="GO" id="GO:0005634">
    <property type="term" value="C:nucleus"/>
    <property type="evidence" value="ECO:0007669"/>
    <property type="project" value="TreeGrafter"/>
</dbReference>
<dbReference type="AlphaFoldDB" id="A0AAV5A806"/>
<dbReference type="InterPro" id="IPR027799">
    <property type="entry name" value="Rtf2_RING-finger"/>
</dbReference>
<evidence type="ECO:0000256" key="2">
    <source>
        <dbReference type="SAM" id="MobiDB-lite"/>
    </source>
</evidence>
<comment type="caution">
    <text evidence="3">The sequence shown here is derived from an EMBL/GenBank/DDBJ whole genome shotgun (WGS) entry which is preliminary data.</text>
</comment>
<sequence length="319" mass="34993">MGNDGGSIPDRRDLVRTKAKAERADKNNQTIARWFFCALSKLPLQEPVVSCALGKIYNKDSVLEYLLDKSLYGDGAKICGHVRTLKDVKTLKLTRNPAAEGSDSDNRQARFACPLTLKEMNGLQPFVYIATCGCVFSQAGLRSVLTSSPPDTPEEPQQDSCPQCSTPFSPSKDIFVLNPSEEEEEKMRTNMEAKRAAAQLNSKSKKRKAVDVPTSELPPPQKRIAQTEGTGKVAPITNHATATSKSVAEALALAEKTRKSTMSDAVKSLYASNGKQAKETFMTRTFTRSHQTDFLISMLKNLSFTEEGTHVTAVFIHSL</sequence>
<comment type="similarity">
    <text evidence="1">Belongs to the rtf2 family.</text>
</comment>
<gene>
    <name evidence="3" type="ORF">Clacol_002242</name>
</gene>
<proteinExistence type="inferred from homology"/>
<dbReference type="EMBL" id="BPWL01000003">
    <property type="protein sequence ID" value="GJJ08035.1"/>
    <property type="molecule type" value="Genomic_DNA"/>
</dbReference>
<dbReference type="PANTHER" id="PTHR12775">
    <property type="entry name" value="PROTEIN C20ORF43 HOMOLOG"/>
    <property type="match status" value="1"/>
</dbReference>
<dbReference type="GO" id="GO:0006274">
    <property type="term" value="P:DNA replication termination"/>
    <property type="evidence" value="ECO:0007669"/>
    <property type="project" value="TreeGrafter"/>
</dbReference>
<dbReference type="PANTHER" id="PTHR12775:SF0">
    <property type="entry name" value="REPLICATION TERMINATION FACTOR 2"/>
    <property type="match status" value="1"/>
</dbReference>
<keyword evidence="4" id="KW-1185">Reference proteome</keyword>
<evidence type="ECO:0008006" key="5">
    <source>
        <dbReference type="Google" id="ProtNLM"/>
    </source>
</evidence>
<dbReference type="Proteomes" id="UP001050691">
    <property type="component" value="Unassembled WGS sequence"/>
</dbReference>
<organism evidence="3 4">
    <name type="scientific">Clathrus columnatus</name>
    <dbReference type="NCBI Taxonomy" id="1419009"/>
    <lineage>
        <taxon>Eukaryota</taxon>
        <taxon>Fungi</taxon>
        <taxon>Dikarya</taxon>
        <taxon>Basidiomycota</taxon>
        <taxon>Agaricomycotina</taxon>
        <taxon>Agaricomycetes</taxon>
        <taxon>Phallomycetidae</taxon>
        <taxon>Phallales</taxon>
        <taxon>Clathraceae</taxon>
        <taxon>Clathrus</taxon>
    </lineage>
</organism>
<protein>
    <recommendedName>
        <fullName evidence="5">Replication termination factor 2</fullName>
    </recommendedName>
</protein>
<dbReference type="InterPro" id="IPR006735">
    <property type="entry name" value="Rtf2"/>
</dbReference>
<accession>A0AAV5A806</accession>
<evidence type="ECO:0000256" key="1">
    <source>
        <dbReference type="ARBA" id="ARBA00009885"/>
    </source>
</evidence>
<evidence type="ECO:0000313" key="4">
    <source>
        <dbReference type="Proteomes" id="UP001050691"/>
    </source>
</evidence>